<dbReference type="GO" id="GO:0003964">
    <property type="term" value="F:RNA-directed DNA polymerase activity"/>
    <property type="evidence" value="ECO:0007669"/>
    <property type="project" value="UniProtKB-KW"/>
</dbReference>
<accession>A0A5E4ME85</accession>
<dbReference type="PROSITE" id="PS50878">
    <property type="entry name" value="RT_POL"/>
    <property type="match status" value="1"/>
</dbReference>
<keyword evidence="2" id="KW-0695">RNA-directed DNA polymerase</keyword>
<protein>
    <submittedName>
        <fullName evidence="2">Reverse transcriptase domain</fullName>
    </submittedName>
</protein>
<organism evidence="2 3">
    <name type="scientific">Cinara cedri</name>
    <dbReference type="NCBI Taxonomy" id="506608"/>
    <lineage>
        <taxon>Eukaryota</taxon>
        <taxon>Metazoa</taxon>
        <taxon>Ecdysozoa</taxon>
        <taxon>Arthropoda</taxon>
        <taxon>Hexapoda</taxon>
        <taxon>Insecta</taxon>
        <taxon>Pterygota</taxon>
        <taxon>Neoptera</taxon>
        <taxon>Paraneoptera</taxon>
        <taxon>Hemiptera</taxon>
        <taxon>Sternorrhyncha</taxon>
        <taxon>Aphidomorpha</taxon>
        <taxon>Aphidoidea</taxon>
        <taxon>Aphididae</taxon>
        <taxon>Lachninae</taxon>
        <taxon>Cinara</taxon>
    </lineage>
</organism>
<proteinExistence type="predicted"/>
<dbReference type="AlphaFoldDB" id="A0A5E4ME85"/>
<keyword evidence="2" id="KW-0808">Transferase</keyword>
<evidence type="ECO:0000259" key="1">
    <source>
        <dbReference type="PROSITE" id="PS50878"/>
    </source>
</evidence>
<dbReference type="InterPro" id="IPR000477">
    <property type="entry name" value="RT_dom"/>
</dbReference>
<keyword evidence="2" id="KW-0548">Nucleotidyltransferase</keyword>
<name>A0A5E4ME85_9HEMI</name>
<keyword evidence="3" id="KW-1185">Reference proteome</keyword>
<dbReference type="Pfam" id="PF00078">
    <property type="entry name" value="RVT_1"/>
    <property type="match status" value="1"/>
</dbReference>
<gene>
    <name evidence="2" type="ORF">CINCED_3A018209</name>
</gene>
<dbReference type="EMBL" id="CABPRJ010000483">
    <property type="protein sequence ID" value="VVC28686.1"/>
    <property type="molecule type" value="Genomic_DNA"/>
</dbReference>
<evidence type="ECO:0000313" key="2">
    <source>
        <dbReference type="EMBL" id="VVC28686.1"/>
    </source>
</evidence>
<dbReference type="PANTHER" id="PTHR19446">
    <property type="entry name" value="REVERSE TRANSCRIPTASES"/>
    <property type="match status" value="1"/>
</dbReference>
<dbReference type="SUPFAM" id="SSF56672">
    <property type="entry name" value="DNA/RNA polymerases"/>
    <property type="match status" value="1"/>
</dbReference>
<dbReference type="CDD" id="cd01650">
    <property type="entry name" value="RT_nLTR_like"/>
    <property type="match status" value="1"/>
</dbReference>
<feature type="domain" description="Reverse transcriptase" evidence="1">
    <location>
        <begin position="175"/>
        <end position="446"/>
    </location>
</feature>
<dbReference type="Proteomes" id="UP000325440">
    <property type="component" value="Unassembled WGS sequence"/>
</dbReference>
<dbReference type="InterPro" id="IPR043502">
    <property type="entry name" value="DNA/RNA_pol_sf"/>
</dbReference>
<evidence type="ECO:0000313" key="3">
    <source>
        <dbReference type="Proteomes" id="UP000325440"/>
    </source>
</evidence>
<reference evidence="2 3" key="1">
    <citation type="submission" date="2019-08" db="EMBL/GenBank/DDBJ databases">
        <authorList>
            <person name="Alioto T."/>
            <person name="Alioto T."/>
            <person name="Gomez Garrido J."/>
        </authorList>
    </citation>
    <scope>NUCLEOTIDE SEQUENCE [LARGE SCALE GENOMIC DNA]</scope>
</reference>
<dbReference type="OrthoDB" id="6629078at2759"/>
<sequence>MRDTTPLHAFLNLARQLAREPCTELNWSRFVDLVDQMTAEAAIIVKLPVRTEKGASSRRSAIDPNDAQGIQTLYRRNRRRAVRVIISGEGMTCDIPTEEVEAHFRRVWAPSECDTSAYIPVEGREPMPSGPFSNAEVAKRLQKFENTAPGDDGLTYSHWRRLDPGCSILTEIINTCLRYRRVPAVWKRSVTVLIYKKGDVTDVTNWRPISLSRTLYKLYAGCIAGRLTDWLIRNRVLSPCQKGFLPADGAFEHVHTLNRSLEKARTGRADRCVAWLDISNAFGAIPHMALEAAISACGAGNGLVEIIRDLYDGASASVSVAAGTTAAIDIRSGIKQGCPLSGLLFILAIDPVVTAIQGEAELHRVLAFADDLCLIENSPEALQRSIDATRTRLRSIGPQLNAAKCASLHLSGCTPVGVRGTSFQVDGVLMKLLREGEAATFLGAQVGFNIVPRMASLAEITDIGLKIARSKLAPWQRIDALKTFFYPSTVHMQRMGTFSKSDWATIDRILRPELKKTFYLPQEASGEFLYGSAKRGGCGIRLLAEDSDIAAVDSSFKLLTSPDLRLASDAATHAKETTGRRLRKNADSTEVGLYLSGEENGVFRETRGYGGVTNVWSRARNASKRLGVSWTVDGDNTAITYDGAVLRRKQRREIMRTIRESLRLKRSETLTAKPDQGRAMECVAADLASTHFIKSGDFTRFADWRFIHRARLNLVPLNGSSSWRTGDRRCRRCGYTTESLSHVVDHCMRYTALYMARHNSIVARIKKAAGTRFQVIAENTTIGTQKLRPDLVIKRGKTVLIIDVTVPFDNRMAAFEVAARSKKEKYEQLRAELASEHGAAEVVPFIVGALGSWDPNNNKFMRQLCSRKYGDLMRKLCVSDTIRSSRNIYIEHITGVRQEPDLI</sequence>